<dbReference type="Proteomes" id="UP001240777">
    <property type="component" value="Unassembled WGS sequence"/>
</dbReference>
<dbReference type="RefSeq" id="WP_305517306.1">
    <property type="nucleotide sequence ID" value="NZ_JAUPEV010000009.1"/>
</dbReference>
<sequence length="140" mass="16263">MNSTYNLIINASFTDVDRVIGALPDIFKTDQDMLDNISLVLFEILSNALEHGICKYSKNEIFSGLVKKSSQKIYLYFLSSPNPIILINYPKTVYNEENLIIGKGKKIIKYLTQNYYYKILGEEVWEKVIFKGQKNENHRQ</sequence>
<organism evidence="2 3">
    <name type="scientific">Helicobacter cappadocius</name>
    <dbReference type="NCBI Taxonomy" id="3063998"/>
    <lineage>
        <taxon>Bacteria</taxon>
        <taxon>Pseudomonadati</taxon>
        <taxon>Campylobacterota</taxon>
        <taxon>Epsilonproteobacteria</taxon>
        <taxon>Campylobacterales</taxon>
        <taxon>Helicobacteraceae</taxon>
        <taxon>Helicobacter</taxon>
    </lineage>
</organism>
<evidence type="ECO:0000313" key="1">
    <source>
        <dbReference type="EMBL" id="MDO7253459.1"/>
    </source>
</evidence>
<dbReference type="EMBL" id="JAUPEV010000009">
    <property type="protein sequence ID" value="MDO7253459.1"/>
    <property type="molecule type" value="Genomic_DNA"/>
</dbReference>
<name>A0AA90PK41_9HELI</name>
<evidence type="ECO:0000313" key="2">
    <source>
        <dbReference type="EMBL" id="MDP2539386.1"/>
    </source>
</evidence>
<dbReference type="EMBL" id="JAUYZK010000009">
    <property type="protein sequence ID" value="MDP2539386.1"/>
    <property type="molecule type" value="Genomic_DNA"/>
</dbReference>
<evidence type="ECO:0000313" key="3">
    <source>
        <dbReference type="Proteomes" id="UP001177258"/>
    </source>
</evidence>
<dbReference type="Proteomes" id="UP001177258">
    <property type="component" value="Unassembled WGS sequence"/>
</dbReference>
<protein>
    <submittedName>
        <fullName evidence="2">Uncharacterized protein</fullName>
    </submittedName>
</protein>
<evidence type="ECO:0000313" key="4">
    <source>
        <dbReference type="Proteomes" id="UP001240777"/>
    </source>
</evidence>
<comment type="caution">
    <text evidence="2">The sequence shown here is derived from an EMBL/GenBank/DDBJ whole genome shotgun (WGS) entry which is preliminary data.</text>
</comment>
<reference evidence="1" key="2">
    <citation type="submission" date="2023-07" db="EMBL/GenBank/DDBJ databases">
        <authorList>
            <person name="Aydin F."/>
            <person name="Tarhane S."/>
            <person name="Saticioglu I.B."/>
            <person name="Karakaya E."/>
            <person name="Abay S."/>
            <person name="Guran O."/>
            <person name="Bozkurt E."/>
            <person name="Uzum N."/>
            <person name="Olgun K."/>
            <person name="Jablonski D."/>
        </authorList>
    </citation>
    <scope>NUCLEOTIDE SEQUENCE</scope>
    <source>
        <strain evidence="1">Faydin-H75</strain>
    </source>
</reference>
<reference evidence="1 3" key="3">
    <citation type="journal article" date="2024" name="Syst. Appl. Microbiol.">
        <title>Helicobacter cappadocius sp. nov., from lizards: The first psychrotrophic Helicobacter species.</title>
        <authorList>
            <person name="Aydin F."/>
            <person name="Tarhane S."/>
            <person name="Karakaya E."/>
            <person name="Abay S."/>
            <person name="Kayman T."/>
            <person name="Guran O."/>
            <person name="Bozkurt E."/>
            <person name="Uzum N."/>
            <person name="Avci A."/>
            <person name="Olgun K."/>
            <person name="Jablonski D."/>
            <person name="Guran C."/>
            <person name="Burcin Saticioglu I."/>
        </authorList>
    </citation>
    <scope>NUCLEOTIDE SEQUENCE [LARGE SCALE GENOMIC DNA]</scope>
    <source>
        <strain evidence="1">Faydin-H75</strain>
        <strain evidence="3">faydin-H76</strain>
    </source>
</reference>
<dbReference type="AlphaFoldDB" id="A0AA90PK41"/>
<keyword evidence="4" id="KW-1185">Reference proteome</keyword>
<reference evidence="2 4" key="1">
    <citation type="submission" date="2023-07" db="EMBL/GenBank/DDBJ databases">
        <title>Unpublished Manusciprt.</title>
        <authorList>
            <person name="Aydin F."/>
            <person name="Tarhane S."/>
            <person name="Saticioglu I.B."/>
            <person name="Karakaya E."/>
            <person name="Abay S."/>
            <person name="Guran O."/>
            <person name="Bozkurt E."/>
            <person name="Uzum N."/>
            <person name="Olgun K."/>
            <person name="Jablonski D."/>
        </authorList>
    </citation>
    <scope>NUCLEOTIDE SEQUENCE</scope>
    <source>
        <strain evidence="4">faydin-H75</strain>
        <strain evidence="2">Faydin-H76</strain>
    </source>
</reference>
<accession>A0AA90PK41</accession>
<gene>
    <name evidence="1" type="ORF">Q5I04_06005</name>
    <name evidence="2" type="ORF">Q5I06_06330</name>
</gene>
<proteinExistence type="predicted"/>